<organism evidence="8 9">
    <name type="scientific">Clostridium botulinum B2 450</name>
    <dbReference type="NCBI Taxonomy" id="1379739"/>
    <lineage>
        <taxon>Bacteria</taxon>
        <taxon>Bacillati</taxon>
        <taxon>Bacillota</taxon>
        <taxon>Clostridia</taxon>
        <taxon>Eubacteriales</taxon>
        <taxon>Clostridiaceae</taxon>
        <taxon>Clostridium</taxon>
    </lineage>
</organism>
<feature type="transmembrane region" description="Helical" evidence="6">
    <location>
        <begin position="93"/>
        <end position="113"/>
    </location>
</feature>
<dbReference type="PANTHER" id="PTHR31272">
    <property type="entry name" value="CYTOCHROME C-TYPE BIOGENESIS PROTEIN HI_1454-RELATED"/>
    <property type="match status" value="1"/>
</dbReference>
<accession>A0A0D0ZYW8</accession>
<feature type="domain" description="Cytochrome C biogenesis protein transmembrane" evidence="7">
    <location>
        <begin position="19"/>
        <end position="224"/>
    </location>
</feature>
<dbReference type="HOGENOM" id="CLU_053225_0_2_9"/>
<comment type="similarity">
    <text evidence="2">Belongs to the DsbD family.</text>
</comment>
<evidence type="ECO:0000256" key="3">
    <source>
        <dbReference type="ARBA" id="ARBA00022692"/>
    </source>
</evidence>
<feature type="transmembrane region" description="Helical" evidence="6">
    <location>
        <begin position="207"/>
        <end position="226"/>
    </location>
</feature>
<feature type="transmembrane region" description="Helical" evidence="6">
    <location>
        <begin position="16"/>
        <end position="43"/>
    </location>
</feature>
<evidence type="ECO:0000259" key="7">
    <source>
        <dbReference type="Pfam" id="PF02683"/>
    </source>
</evidence>
<dbReference type="InterPro" id="IPR003834">
    <property type="entry name" value="Cyt_c_assmbl_TM_dom"/>
</dbReference>
<dbReference type="PANTHER" id="PTHR31272:SF6">
    <property type="entry name" value="CYTOCHROME C-TYPE BIOGENESIS CCDA-LIKE CHLOROPLASTIC PROTEIN"/>
    <property type="match status" value="1"/>
</dbReference>
<evidence type="ECO:0000256" key="6">
    <source>
        <dbReference type="SAM" id="Phobius"/>
    </source>
</evidence>
<comment type="caution">
    <text evidence="8">The sequence shown here is derived from an EMBL/GenBank/DDBJ whole genome shotgun (WGS) entry which is preliminary data.</text>
</comment>
<dbReference type="OrthoDB" id="9809733at2"/>
<dbReference type="Pfam" id="PF02683">
    <property type="entry name" value="DsbD_TM"/>
    <property type="match status" value="1"/>
</dbReference>
<feature type="transmembrane region" description="Helical" evidence="6">
    <location>
        <begin position="133"/>
        <end position="158"/>
    </location>
</feature>
<protein>
    <submittedName>
        <fullName evidence="8">Cytochrome C biogenesis protein</fullName>
    </submittedName>
</protein>
<keyword evidence="3 6" id="KW-0812">Transmembrane</keyword>
<evidence type="ECO:0000256" key="2">
    <source>
        <dbReference type="ARBA" id="ARBA00006143"/>
    </source>
</evidence>
<feature type="transmembrane region" description="Helical" evidence="6">
    <location>
        <begin position="63"/>
        <end position="87"/>
    </location>
</feature>
<gene>
    <name evidence="8" type="ORF">N495_09130</name>
</gene>
<dbReference type="AlphaFoldDB" id="A0A0D0ZYW8"/>
<dbReference type="InterPro" id="IPR051790">
    <property type="entry name" value="Cytochrome_c-biogenesis_DsbD"/>
</dbReference>
<dbReference type="PATRIC" id="fig|1379739.3.peg.2182"/>
<sequence length="228" mass="24461">MNEIITKAVNLMGNNIFLALIISFLGGIISSFSPCVLSSLPLIIGYVNKYGKNDKKTAFKYSLFFSLGIIITFTFLGIISSLVGRLFTSGGKLWYLLLGIIMLFVGLQLIGVIESKNKSCKVPKKRKGILGAFFLGILGGVLSSPCSTPILIAILAFVGSKGNILLGFLMLLLYSIGHCFVIILSGTSLGFVESINGSSKANRINNILKIILGIIILAIGLYLIYIGI</sequence>
<dbReference type="EMBL" id="JXSU01000007">
    <property type="protein sequence ID" value="KIS23748.1"/>
    <property type="molecule type" value="Genomic_DNA"/>
</dbReference>
<reference evidence="8 9" key="1">
    <citation type="submission" date="2014-06" db="EMBL/GenBank/DDBJ databases">
        <title>Genome characterization of distinct group I Clostridium botulinum lineages.</title>
        <authorList>
            <person name="Giordani F."/>
            <person name="Anselmo A."/>
            <person name="Fillo S."/>
            <person name="Palozzi A.M."/>
            <person name="Fortunato A."/>
            <person name="Gentile B."/>
            <person name="Ciammaruconi A."/>
            <person name="Anniballi F."/>
            <person name="De Medici D."/>
            <person name="Lista F."/>
        </authorList>
    </citation>
    <scope>NUCLEOTIDE SEQUENCE [LARGE SCALE GENOMIC DNA]</scope>
    <source>
        <strain evidence="8 9">B2 450</strain>
    </source>
</reference>
<evidence type="ECO:0000313" key="9">
    <source>
        <dbReference type="Proteomes" id="UP000032250"/>
    </source>
</evidence>
<name>A0A0D0ZYW8_CLOBO</name>
<dbReference type="GO" id="GO:0016020">
    <property type="term" value="C:membrane"/>
    <property type="evidence" value="ECO:0007669"/>
    <property type="project" value="UniProtKB-SubCell"/>
</dbReference>
<dbReference type="GO" id="GO:0017004">
    <property type="term" value="P:cytochrome complex assembly"/>
    <property type="evidence" value="ECO:0007669"/>
    <property type="project" value="InterPro"/>
</dbReference>
<keyword evidence="5 6" id="KW-0472">Membrane</keyword>
<evidence type="ECO:0000313" key="8">
    <source>
        <dbReference type="EMBL" id="KIS23748.1"/>
    </source>
</evidence>
<comment type="subcellular location">
    <subcellularLocation>
        <location evidence="1">Membrane</location>
        <topology evidence="1">Multi-pass membrane protein</topology>
    </subcellularLocation>
</comment>
<evidence type="ECO:0000256" key="1">
    <source>
        <dbReference type="ARBA" id="ARBA00004141"/>
    </source>
</evidence>
<dbReference type="RefSeq" id="WP_003485996.1">
    <property type="nucleotide sequence ID" value="NZ_JXSU01000007.1"/>
</dbReference>
<dbReference type="Proteomes" id="UP000032250">
    <property type="component" value="Unassembled WGS sequence"/>
</dbReference>
<evidence type="ECO:0000256" key="4">
    <source>
        <dbReference type="ARBA" id="ARBA00022989"/>
    </source>
</evidence>
<keyword evidence="4 6" id="KW-1133">Transmembrane helix</keyword>
<evidence type="ECO:0000256" key="5">
    <source>
        <dbReference type="ARBA" id="ARBA00023136"/>
    </source>
</evidence>
<feature type="transmembrane region" description="Helical" evidence="6">
    <location>
        <begin position="164"/>
        <end position="186"/>
    </location>
</feature>
<proteinExistence type="inferred from homology"/>